<keyword evidence="2" id="KW-1185">Reference proteome</keyword>
<organism evidence="1 2">
    <name type="scientific">Euroglyphus maynei</name>
    <name type="common">Mayne's house dust mite</name>
    <dbReference type="NCBI Taxonomy" id="6958"/>
    <lineage>
        <taxon>Eukaryota</taxon>
        <taxon>Metazoa</taxon>
        <taxon>Ecdysozoa</taxon>
        <taxon>Arthropoda</taxon>
        <taxon>Chelicerata</taxon>
        <taxon>Arachnida</taxon>
        <taxon>Acari</taxon>
        <taxon>Acariformes</taxon>
        <taxon>Sarcoptiformes</taxon>
        <taxon>Astigmata</taxon>
        <taxon>Psoroptidia</taxon>
        <taxon>Analgoidea</taxon>
        <taxon>Pyroglyphidae</taxon>
        <taxon>Pyroglyphinae</taxon>
        <taxon>Euroglyphus</taxon>
    </lineage>
</organism>
<sequence length="164" mass="19354">MKLQTLIEFRKKLTGNFINININDNFVITGREIHRKAQIKIAKHICLLDNDEFKDVRTRNSMLILLTDLLMLADYKHRKDKYKVIECEKFDRVEFTRGSLVTITDSSQKLSSQYHHQNSLPLQNGGNGKIEWPKMTQETLNTIKFEKSNQIDLYQFVFANRYVN</sequence>
<dbReference type="EMBL" id="MUJZ01056006">
    <property type="protein sequence ID" value="OTF72466.1"/>
    <property type="molecule type" value="Genomic_DNA"/>
</dbReference>
<gene>
    <name evidence="1" type="ORF">BLA29_012014</name>
</gene>
<evidence type="ECO:0000313" key="2">
    <source>
        <dbReference type="Proteomes" id="UP000194236"/>
    </source>
</evidence>
<comment type="caution">
    <text evidence="1">The sequence shown here is derived from an EMBL/GenBank/DDBJ whole genome shotgun (WGS) entry which is preliminary data.</text>
</comment>
<accession>A0A1Y3AYI4</accession>
<dbReference type="Proteomes" id="UP000194236">
    <property type="component" value="Unassembled WGS sequence"/>
</dbReference>
<evidence type="ECO:0000313" key="1">
    <source>
        <dbReference type="EMBL" id="OTF72466.1"/>
    </source>
</evidence>
<name>A0A1Y3AYI4_EURMA</name>
<protein>
    <submittedName>
        <fullName evidence="1">Uncharacterized protein</fullName>
    </submittedName>
</protein>
<reference evidence="1 2" key="1">
    <citation type="submission" date="2017-03" db="EMBL/GenBank/DDBJ databases">
        <title>Genome Survey of Euroglyphus maynei.</title>
        <authorList>
            <person name="Arlian L.G."/>
            <person name="Morgan M.S."/>
            <person name="Rider S.D."/>
        </authorList>
    </citation>
    <scope>NUCLEOTIDE SEQUENCE [LARGE SCALE GENOMIC DNA]</scope>
    <source>
        <strain evidence="1">Arlian Lab</strain>
        <tissue evidence="1">Whole body</tissue>
    </source>
</reference>
<dbReference type="AlphaFoldDB" id="A0A1Y3AYI4"/>
<proteinExistence type="predicted"/>